<dbReference type="SUPFAM" id="SSF47095">
    <property type="entry name" value="HMG-box"/>
    <property type="match status" value="1"/>
</dbReference>
<dbReference type="Proteomes" id="UP001153636">
    <property type="component" value="Chromosome 2"/>
</dbReference>
<feature type="DNA-binding region" description="HMG box" evidence="5">
    <location>
        <begin position="274"/>
        <end position="342"/>
    </location>
</feature>
<dbReference type="PROSITE" id="PS50118">
    <property type="entry name" value="HMG_BOX_2"/>
    <property type="match status" value="1"/>
</dbReference>
<feature type="region of interest" description="Disordered" evidence="7">
    <location>
        <begin position="105"/>
        <end position="164"/>
    </location>
</feature>
<evidence type="ECO:0000313" key="9">
    <source>
        <dbReference type="EMBL" id="CAH1106357.1"/>
    </source>
</evidence>
<evidence type="ECO:0000256" key="4">
    <source>
        <dbReference type="ARBA" id="ARBA00023242"/>
    </source>
</evidence>
<keyword evidence="3" id="KW-0804">Transcription</keyword>
<dbReference type="FunFam" id="1.10.30.10:FF:000003">
    <property type="entry name" value="Putative transcription factor SOX-6"/>
    <property type="match status" value="1"/>
</dbReference>
<dbReference type="EMBL" id="OV651814">
    <property type="protein sequence ID" value="CAH1106357.1"/>
    <property type="molecule type" value="Genomic_DNA"/>
</dbReference>
<accession>A0A9P0GED6</accession>
<evidence type="ECO:0000256" key="2">
    <source>
        <dbReference type="ARBA" id="ARBA00023125"/>
    </source>
</evidence>
<evidence type="ECO:0000256" key="1">
    <source>
        <dbReference type="ARBA" id="ARBA00023015"/>
    </source>
</evidence>
<feature type="non-terminal residue" evidence="9">
    <location>
        <position position="1"/>
    </location>
</feature>
<dbReference type="AlphaFoldDB" id="A0A9P0GED6"/>
<feature type="coiled-coil region" evidence="6">
    <location>
        <begin position="5"/>
        <end position="40"/>
    </location>
</feature>
<keyword evidence="10" id="KW-1185">Reference proteome</keyword>
<dbReference type="Gene3D" id="1.10.30.10">
    <property type="entry name" value="High mobility group box domain"/>
    <property type="match status" value="1"/>
</dbReference>
<dbReference type="InterPro" id="IPR051356">
    <property type="entry name" value="SOX/SOX-like_TF"/>
</dbReference>
<dbReference type="GO" id="GO:0005634">
    <property type="term" value="C:nucleus"/>
    <property type="evidence" value="ECO:0007669"/>
    <property type="project" value="UniProtKB-UniRule"/>
</dbReference>
<organism evidence="9 10">
    <name type="scientific">Psylliodes chrysocephalus</name>
    <dbReference type="NCBI Taxonomy" id="3402493"/>
    <lineage>
        <taxon>Eukaryota</taxon>
        <taxon>Metazoa</taxon>
        <taxon>Ecdysozoa</taxon>
        <taxon>Arthropoda</taxon>
        <taxon>Hexapoda</taxon>
        <taxon>Insecta</taxon>
        <taxon>Pterygota</taxon>
        <taxon>Neoptera</taxon>
        <taxon>Endopterygota</taxon>
        <taxon>Coleoptera</taxon>
        <taxon>Polyphaga</taxon>
        <taxon>Cucujiformia</taxon>
        <taxon>Chrysomeloidea</taxon>
        <taxon>Chrysomelidae</taxon>
        <taxon>Galerucinae</taxon>
        <taxon>Alticini</taxon>
        <taxon>Psylliodes</taxon>
    </lineage>
</organism>
<dbReference type="InterPro" id="IPR036910">
    <property type="entry name" value="HMG_box_dom_sf"/>
</dbReference>
<feature type="compositionally biased region" description="Pro residues" evidence="7">
    <location>
        <begin position="115"/>
        <end position="130"/>
    </location>
</feature>
<dbReference type="PANTHER" id="PTHR45789">
    <property type="entry name" value="FI18025P1"/>
    <property type="match status" value="1"/>
</dbReference>
<keyword evidence="4 5" id="KW-0539">Nucleus</keyword>
<evidence type="ECO:0000256" key="3">
    <source>
        <dbReference type="ARBA" id="ARBA00023163"/>
    </source>
</evidence>
<reference evidence="9" key="1">
    <citation type="submission" date="2022-01" db="EMBL/GenBank/DDBJ databases">
        <authorList>
            <person name="King R."/>
        </authorList>
    </citation>
    <scope>NUCLEOTIDE SEQUENCE</scope>
</reference>
<dbReference type="CDD" id="cd22042">
    <property type="entry name" value="HMG-box_EGL13-like"/>
    <property type="match status" value="1"/>
</dbReference>
<evidence type="ECO:0000256" key="5">
    <source>
        <dbReference type="PROSITE-ProRule" id="PRU00267"/>
    </source>
</evidence>
<keyword evidence="2 5" id="KW-0238">DNA-binding</keyword>
<proteinExistence type="predicted"/>
<dbReference type="SMART" id="SM00398">
    <property type="entry name" value="HMG"/>
    <property type="match status" value="1"/>
</dbReference>
<keyword evidence="1" id="KW-0805">Transcription regulation</keyword>
<feature type="domain" description="HMG box" evidence="8">
    <location>
        <begin position="274"/>
        <end position="342"/>
    </location>
</feature>
<feature type="region of interest" description="Disordered" evidence="7">
    <location>
        <begin position="385"/>
        <end position="455"/>
    </location>
</feature>
<evidence type="ECO:0000259" key="8">
    <source>
        <dbReference type="PROSITE" id="PS50118"/>
    </source>
</evidence>
<evidence type="ECO:0000313" key="10">
    <source>
        <dbReference type="Proteomes" id="UP001153636"/>
    </source>
</evidence>
<dbReference type="InterPro" id="IPR009071">
    <property type="entry name" value="HMG_box_dom"/>
</dbReference>
<dbReference type="GO" id="GO:0000978">
    <property type="term" value="F:RNA polymerase II cis-regulatory region sequence-specific DNA binding"/>
    <property type="evidence" value="ECO:0007669"/>
    <property type="project" value="TreeGrafter"/>
</dbReference>
<sequence>ISSASQQLINEAQQKQLELQRLQQEQLLHQQQKLQELQSQITSQYAAGPHQGLMFLPLFEQLRGLQPSAMQHGVVKTSMGNHMLPPHQVTNWLSAQGHLPQMQNLTAPPQEKRSPPPQPTPSPPPPPSDPDAPLNLSKPKSSSSGSARSSPQSTPTAPPMDQPVAATAPKLLPSMISRFLPPYAGLPPQFPMDRNMGNKDMSNPDKQPHFPLHMYMPTPPHLGGPKEECIKEERDYLHLWNTPDQNFKMEADNSDKAKIIRQQAKRDNDNKPHIKRPMNAFMVWAKDERRKILKACPDMHNSNISKILGARWKAMSNSEKQPYYEEQSRLSKLHMEKHPDYRYRPRPKRTCIVDGKKMRISEYKMLMRQRRQEMRQLWCRDSTDMNFGMPNPEMTSPASTSGRPSVSPPMGMLNGAGPSSEASYYYPHDNTSPEAMNFSQDNSMAYNSSPRHDND</sequence>
<name>A0A9P0GED6_9CUCU</name>
<dbReference type="PANTHER" id="PTHR45789:SF2">
    <property type="entry name" value="FI18025P1"/>
    <property type="match status" value="1"/>
</dbReference>
<feature type="compositionally biased region" description="Polar residues" evidence="7">
    <location>
        <begin position="429"/>
        <end position="449"/>
    </location>
</feature>
<dbReference type="OrthoDB" id="6247875at2759"/>
<feature type="compositionally biased region" description="Polar residues" evidence="7">
    <location>
        <begin position="393"/>
        <end position="404"/>
    </location>
</feature>
<dbReference type="Pfam" id="PF00505">
    <property type="entry name" value="HMG_box"/>
    <property type="match status" value="1"/>
</dbReference>
<keyword evidence="6" id="KW-0175">Coiled coil</keyword>
<gene>
    <name evidence="9" type="ORF">PSYICH_LOCUS7533</name>
</gene>
<evidence type="ECO:0000256" key="6">
    <source>
        <dbReference type="SAM" id="Coils"/>
    </source>
</evidence>
<dbReference type="GO" id="GO:0000981">
    <property type="term" value="F:DNA-binding transcription factor activity, RNA polymerase II-specific"/>
    <property type="evidence" value="ECO:0007669"/>
    <property type="project" value="TreeGrafter"/>
</dbReference>
<evidence type="ECO:0000256" key="7">
    <source>
        <dbReference type="SAM" id="MobiDB-lite"/>
    </source>
</evidence>
<protein>
    <recommendedName>
        <fullName evidence="8">HMG box domain-containing protein</fullName>
    </recommendedName>
</protein>
<feature type="compositionally biased region" description="Low complexity" evidence="7">
    <location>
        <begin position="131"/>
        <end position="153"/>
    </location>
</feature>
<dbReference type="GO" id="GO:0045165">
    <property type="term" value="P:cell fate commitment"/>
    <property type="evidence" value="ECO:0007669"/>
    <property type="project" value="TreeGrafter"/>
</dbReference>